<proteinExistence type="predicted"/>
<gene>
    <name evidence="1" type="ORF">SAMN05421835_108178</name>
</gene>
<keyword evidence="2" id="KW-1185">Reference proteome</keyword>
<sequence length="79" mass="8821">MTKRRFDPTAVAAQLRATPTETEGAAHLRALNLDHDDLLALATALGLSRLGRASKKELERRVLRQAIGARRKYEGLRAW</sequence>
<dbReference type="AlphaFoldDB" id="A0A1I3TYZ6"/>
<protein>
    <recommendedName>
        <fullName evidence="3">Rho termination factor, N-terminal domain</fullName>
    </recommendedName>
</protein>
<dbReference type="Proteomes" id="UP000199025">
    <property type="component" value="Unassembled WGS sequence"/>
</dbReference>
<organism evidence="1 2">
    <name type="scientific">Amycolatopsis sacchari</name>
    <dbReference type="NCBI Taxonomy" id="115433"/>
    <lineage>
        <taxon>Bacteria</taxon>
        <taxon>Bacillati</taxon>
        <taxon>Actinomycetota</taxon>
        <taxon>Actinomycetes</taxon>
        <taxon>Pseudonocardiales</taxon>
        <taxon>Pseudonocardiaceae</taxon>
        <taxon>Amycolatopsis</taxon>
    </lineage>
</organism>
<reference evidence="1 2" key="1">
    <citation type="submission" date="2016-10" db="EMBL/GenBank/DDBJ databases">
        <authorList>
            <person name="de Groot N.N."/>
        </authorList>
    </citation>
    <scope>NUCLEOTIDE SEQUENCE [LARGE SCALE GENOMIC DNA]</scope>
    <source>
        <strain evidence="1 2">DSM 44468</strain>
    </source>
</reference>
<name>A0A1I3TYZ6_9PSEU</name>
<accession>A0A1I3TYZ6</accession>
<evidence type="ECO:0000313" key="2">
    <source>
        <dbReference type="Proteomes" id="UP000199025"/>
    </source>
</evidence>
<evidence type="ECO:0000313" key="1">
    <source>
        <dbReference type="EMBL" id="SFJ76518.1"/>
    </source>
</evidence>
<evidence type="ECO:0008006" key="3">
    <source>
        <dbReference type="Google" id="ProtNLM"/>
    </source>
</evidence>
<dbReference type="STRING" id="115433.SAMN05421835_108178"/>
<dbReference type="RefSeq" id="WP_091508182.1">
    <property type="nucleotide sequence ID" value="NZ_FORP01000008.1"/>
</dbReference>
<dbReference type="EMBL" id="FORP01000008">
    <property type="protein sequence ID" value="SFJ76518.1"/>
    <property type="molecule type" value="Genomic_DNA"/>
</dbReference>